<proteinExistence type="predicted"/>
<sequence length="352" mass="38572">MAALLGARAGFQTGDIIITYVPGADKRPLHMTVYLEGAHSPSREPAFVHAANDGVIIEGFGGYAEMPKYRRARRGGELGKAASEAAKVWATDRTIGQKDLASTPYGSTPGSKQSLTKELRANRFSAMMQTASIASIPLDVTALVRLMKWTLRLHEKTPLSINRGITCAAFVAACHQAAAMRLFLRDAGVLEKLDKALMGKIDGKLETKKDLRLRVPLEEAEKIEGVEWPKPILKGAALRANSNRAPLPGLVASLNQARTRATNVNNAQAMQDQYPTFFPNLASLATATDTDYFWLKIQTGLFGIHDSMVCRLSDVIPDDFYYDAKYVNSVLLNQLMLASPHWATVDYDVYAD</sequence>
<dbReference type="RefSeq" id="WP_182294799.1">
    <property type="nucleotide sequence ID" value="NZ_CP059851.1"/>
</dbReference>
<evidence type="ECO:0000313" key="1">
    <source>
        <dbReference type="EMBL" id="QMW21953.1"/>
    </source>
</evidence>
<dbReference type="KEGG" id="sand:H3309_11240"/>
<accession>A0A7G5IF11</accession>
<organism evidence="1 2">
    <name type="scientific">Sandaracinobacteroides saxicola</name>
    <dbReference type="NCBI Taxonomy" id="2759707"/>
    <lineage>
        <taxon>Bacteria</taxon>
        <taxon>Pseudomonadati</taxon>
        <taxon>Pseudomonadota</taxon>
        <taxon>Alphaproteobacteria</taxon>
        <taxon>Sphingomonadales</taxon>
        <taxon>Sphingosinicellaceae</taxon>
        <taxon>Sandaracinobacteroides</taxon>
    </lineage>
</organism>
<dbReference type="EMBL" id="CP059851">
    <property type="protein sequence ID" value="QMW21953.1"/>
    <property type="molecule type" value="Genomic_DNA"/>
</dbReference>
<protein>
    <submittedName>
        <fullName evidence="1">Uncharacterized protein</fullName>
    </submittedName>
</protein>
<keyword evidence="2" id="KW-1185">Reference proteome</keyword>
<evidence type="ECO:0000313" key="2">
    <source>
        <dbReference type="Proteomes" id="UP000515292"/>
    </source>
</evidence>
<reference evidence="1 2" key="1">
    <citation type="submission" date="2020-07" db="EMBL/GenBank/DDBJ databases">
        <title>Complete genome sequence for Sandaracinobacter sp. M6.</title>
        <authorList>
            <person name="Tang Y."/>
            <person name="Liu Q."/>
            <person name="Guo Z."/>
            <person name="Lei P."/>
            <person name="Huang B."/>
        </authorList>
    </citation>
    <scope>NUCLEOTIDE SEQUENCE [LARGE SCALE GENOMIC DNA]</scope>
    <source>
        <strain evidence="1 2">M6</strain>
    </source>
</reference>
<dbReference type="AlphaFoldDB" id="A0A7G5IF11"/>
<gene>
    <name evidence="1" type="ORF">H3309_11240</name>
</gene>
<dbReference type="Proteomes" id="UP000515292">
    <property type="component" value="Chromosome"/>
</dbReference>
<name>A0A7G5IF11_9SPHN</name>